<sequence>MQADSYPTRCNENRHITSPKIQCFSSATVQQLYLYYFIFISRGPIVAITFCILSMNVASGGALPPVLRVDPIIIRYLFKNKIVPLLSPGDPAIPRIKYRTIGPMAICSRPDIGSLRKDLNINPAEASWVTERTGARDEVKRK</sequence>
<protein>
    <submittedName>
        <fullName evidence="1">Uncharacterized protein</fullName>
    </submittedName>
</protein>
<comment type="caution">
    <text evidence="1">The sequence shown here is derived from an EMBL/GenBank/DDBJ whole genome shotgun (WGS) entry which is preliminary data.</text>
</comment>
<proteinExistence type="predicted"/>
<evidence type="ECO:0000313" key="2">
    <source>
        <dbReference type="Proteomes" id="UP000790709"/>
    </source>
</evidence>
<dbReference type="EMBL" id="MU266586">
    <property type="protein sequence ID" value="KAH7920356.1"/>
    <property type="molecule type" value="Genomic_DNA"/>
</dbReference>
<keyword evidence="2" id="KW-1185">Reference proteome</keyword>
<accession>A0ACB8B553</accession>
<reference evidence="1" key="1">
    <citation type="journal article" date="2021" name="New Phytol.">
        <title>Evolutionary innovations through gain and loss of genes in the ectomycorrhizal Boletales.</title>
        <authorList>
            <person name="Wu G."/>
            <person name="Miyauchi S."/>
            <person name="Morin E."/>
            <person name="Kuo A."/>
            <person name="Drula E."/>
            <person name="Varga T."/>
            <person name="Kohler A."/>
            <person name="Feng B."/>
            <person name="Cao Y."/>
            <person name="Lipzen A."/>
            <person name="Daum C."/>
            <person name="Hundley H."/>
            <person name="Pangilinan J."/>
            <person name="Johnson J."/>
            <person name="Barry K."/>
            <person name="LaButti K."/>
            <person name="Ng V."/>
            <person name="Ahrendt S."/>
            <person name="Min B."/>
            <person name="Choi I.G."/>
            <person name="Park H."/>
            <person name="Plett J.M."/>
            <person name="Magnuson J."/>
            <person name="Spatafora J.W."/>
            <person name="Nagy L.G."/>
            <person name="Henrissat B."/>
            <person name="Grigoriev I.V."/>
            <person name="Yang Z.L."/>
            <person name="Xu J."/>
            <person name="Martin F.M."/>
        </authorList>
    </citation>
    <scope>NUCLEOTIDE SEQUENCE</scope>
    <source>
        <strain evidence="1">KUC20120723A-06</strain>
    </source>
</reference>
<evidence type="ECO:0000313" key="1">
    <source>
        <dbReference type="EMBL" id="KAH7920356.1"/>
    </source>
</evidence>
<gene>
    <name evidence="1" type="ORF">BV22DRAFT_809479</name>
</gene>
<dbReference type="Proteomes" id="UP000790709">
    <property type="component" value="Unassembled WGS sequence"/>
</dbReference>
<name>A0ACB8B553_9AGAM</name>
<organism evidence="1 2">
    <name type="scientific">Leucogyrophana mollusca</name>
    <dbReference type="NCBI Taxonomy" id="85980"/>
    <lineage>
        <taxon>Eukaryota</taxon>
        <taxon>Fungi</taxon>
        <taxon>Dikarya</taxon>
        <taxon>Basidiomycota</taxon>
        <taxon>Agaricomycotina</taxon>
        <taxon>Agaricomycetes</taxon>
        <taxon>Agaricomycetidae</taxon>
        <taxon>Boletales</taxon>
        <taxon>Boletales incertae sedis</taxon>
        <taxon>Leucogyrophana</taxon>
    </lineage>
</organism>